<evidence type="ECO:0000256" key="3">
    <source>
        <dbReference type="ARBA" id="ARBA00006721"/>
    </source>
</evidence>
<dbReference type="Pfam" id="PF01755">
    <property type="entry name" value="Glyco_transf_25"/>
    <property type="match status" value="1"/>
</dbReference>
<evidence type="ECO:0000256" key="6">
    <source>
        <dbReference type="ARBA" id="ARBA00022985"/>
    </source>
</evidence>
<proteinExistence type="inferred from homology"/>
<dbReference type="Proteomes" id="UP000634919">
    <property type="component" value="Unassembled WGS sequence"/>
</dbReference>
<evidence type="ECO:0000256" key="2">
    <source>
        <dbReference type="ARBA" id="ARBA00005222"/>
    </source>
</evidence>
<evidence type="ECO:0000313" key="8">
    <source>
        <dbReference type="EMBL" id="MBD7959668.1"/>
    </source>
</evidence>
<dbReference type="PANTHER" id="PTHR10730:SF53">
    <property type="entry name" value="GLYCOSYLTRANSFERASE 25 FAMILY MEMBER"/>
    <property type="match status" value="1"/>
</dbReference>
<keyword evidence="4" id="KW-0328">Glycosyltransferase</keyword>
<comment type="pathway">
    <text evidence="1">Bacterial outer membrane biogenesis; lipooligosaccharide biosynthesis.</text>
</comment>
<evidence type="ECO:0000313" key="9">
    <source>
        <dbReference type="Proteomes" id="UP000634919"/>
    </source>
</evidence>
<dbReference type="InterPro" id="IPR050757">
    <property type="entry name" value="Collagen_mod_GT25"/>
</dbReference>
<comment type="pathway">
    <text evidence="2">Glycan metabolism; lacto-N-neotetraose biosynthesis.</text>
</comment>
<gene>
    <name evidence="8" type="ORF">H9646_04165</name>
</gene>
<comment type="similarity">
    <text evidence="3">Belongs to the glycosyltransferase 25 family.</text>
</comment>
<evidence type="ECO:0000256" key="1">
    <source>
        <dbReference type="ARBA" id="ARBA00005068"/>
    </source>
</evidence>
<evidence type="ECO:0000256" key="4">
    <source>
        <dbReference type="ARBA" id="ARBA00022676"/>
    </source>
</evidence>
<accession>A0ABR8S880</accession>
<protein>
    <submittedName>
        <fullName evidence="8">Glycosyltransferase family 25 protein</fullName>
    </submittedName>
</protein>
<dbReference type="PANTHER" id="PTHR10730">
    <property type="entry name" value="PROCOLLAGEN-LYSINE,2-OXOGLUTARATE 5-DIOXYGENASE/GLYCOSYLTRANSFERASE 25 FAMILY MEMBER"/>
    <property type="match status" value="1"/>
</dbReference>
<sequence>MELPIFFINLDRDTERRELLQQQFKALSLQGRRLDAVWWANLSEEEQARWYSPALNAKQYYKPLVNGEKGCYASHIKAWQQLLESDAPAMVVLEDDVQLLTDFGAAIQAIAQLGQGWDMIKLIGRPKEKIKAERQLTPTHRLIQYQRVPSSTAGYVISRAGAQKLLSSRVPFGRPVDVDIRFWFENGLQVFGVYPSVLGLDELSEVSSIWAQRERTSATQRVRKLWMKVQLFTGNVMSRSPKLPKH</sequence>
<comment type="caution">
    <text evidence="8">The sequence shown here is derived from an EMBL/GenBank/DDBJ whole genome shotgun (WGS) entry which is preliminary data.</text>
</comment>
<keyword evidence="5" id="KW-0808">Transferase</keyword>
<keyword evidence="6" id="KW-0448">Lipopolysaccharide biosynthesis</keyword>
<name>A0ABR8S880_9BURK</name>
<evidence type="ECO:0000256" key="5">
    <source>
        <dbReference type="ARBA" id="ARBA00022679"/>
    </source>
</evidence>
<evidence type="ECO:0000259" key="7">
    <source>
        <dbReference type="Pfam" id="PF01755"/>
    </source>
</evidence>
<dbReference type="CDD" id="cd06532">
    <property type="entry name" value="Glyco_transf_25"/>
    <property type="match status" value="1"/>
</dbReference>
<keyword evidence="9" id="KW-1185">Reference proteome</keyword>
<organism evidence="8 9">
    <name type="scientific">Comamonas avium</name>
    <dbReference type="NCBI Taxonomy" id="2762231"/>
    <lineage>
        <taxon>Bacteria</taxon>
        <taxon>Pseudomonadati</taxon>
        <taxon>Pseudomonadota</taxon>
        <taxon>Betaproteobacteria</taxon>
        <taxon>Burkholderiales</taxon>
        <taxon>Comamonadaceae</taxon>
        <taxon>Comamonas</taxon>
    </lineage>
</organism>
<feature type="domain" description="Glycosyl transferase family 25" evidence="7">
    <location>
        <begin position="4"/>
        <end position="177"/>
    </location>
</feature>
<dbReference type="EMBL" id="JACSQK010000002">
    <property type="protein sequence ID" value="MBD7959668.1"/>
    <property type="molecule type" value="Genomic_DNA"/>
</dbReference>
<reference evidence="8 9" key="1">
    <citation type="submission" date="2020-08" db="EMBL/GenBank/DDBJ databases">
        <title>A Genomic Blueprint of the Chicken Gut Microbiome.</title>
        <authorList>
            <person name="Gilroy R."/>
            <person name="Ravi A."/>
            <person name="Getino M."/>
            <person name="Pursley I."/>
            <person name="Horton D.L."/>
            <person name="Alikhan N.-F."/>
            <person name="Baker D."/>
            <person name="Gharbi K."/>
            <person name="Hall N."/>
            <person name="Watson M."/>
            <person name="Adriaenssens E.M."/>
            <person name="Foster-Nyarko E."/>
            <person name="Jarju S."/>
            <person name="Secka A."/>
            <person name="Antonio M."/>
            <person name="Oren A."/>
            <person name="Chaudhuri R."/>
            <person name="La Ragione R.M."/>
            <person name="Hildebrand F."/>
            <person name="Pallen M.J."/>
        </authorList>
    </citation>
    <scope>NUCLEOTIDE SEQUENCE [LARGE SCALE GENOMIC DNA]</scope>
    <source>
        <strain evidence="8 9">Sa2CVA6</strain>
    </source>
</reference>
<dbReference type="InterPro" id="IPR002654">
    <property type="entry name" value="Glyco_trans_25"/>
</dbReference>